<gene>
    <name evidence="3" type="ORF">GSI_08401</name>
</gene>
<sequence>MMNPGSRRAKNNGNRATARRGAVQSPPSASGGGQTSASSSAVSSAILSSEEEQKFVPAADPPIHPPGVHIPAPALPPVPGSPAPAPAPVLAPPAPVPASAPAAGPVHVVGVDAEIAHARRFTGLVAVFGTLFRSVTDALRVVIVLLKVPFIVFLFAYLSLLLLGRVVDTASESLAPVCNIFPNLPICRVTAAADNLSATLGNVGRKPVNHMHRVDFPGLMDLQSCTLDQLLAQSTSGSQLALSVKQAELAVKDLGIIVRASNLTSKDVLAQALEEFAQEAKLVGRDLQRLSAKLYGMVDTVLAFDDYALRSIASAQTSGADVRDTAVAMFRSMMTSLASEVTRVILDATTVASSLDALEEKLSIIQSLCEQEMVLTKSNLSNVLSELWTALGGNKDKLYHLTNQVEILRNMDWYRSLSVAHVVATTEILLTLEAELSELRDKLSTPELIGDVIPIEVQIASIERGARRIKEEKLKTRQLARQAGDSSAASTRRQGLLGSV</sequence>
<dbReference type="AlphaFoldDB" id="A0A2G8S6Q5"/>
<dbReference type="STRING" id="1077348.A0A2G8S6Q5"/>
<evidence type="ECO:0000256" key="2">
    <source>
        <dbReference type="SAM" id="Phobius"/>
    </source>
</evidence>
<keyword evidence="2" id="KW-0812">Transmembrane</keyword>
<evidence type="ECO:0000313" key="4">
    <source>
        <dbReference type="Proteomes" id="UP000230002"/>
    </source>
</evidence>
<keyword evidence="2" id="KW-1133">Transmembrane helix</keyword>
<evidence type="ECO:0000313" key="3">
    <source>
        <dbReference type="EMBL" id="PIL29459.1"/>
    </source>
</evidence>
<keyword evidence="4" id="KW-1185">Reference proteome</keyword>
<protein>
    <submittedName>
        <fullName evidence="3">Uncharacterized protein</fullName>
    </submittedName>
</protein>
<dbReference type="Proteomes" id="UP000230002">
    <property type="component" value="Unassembled WGS sequence"/>
</dbReference>
<feature type="compositionally biased region" description="Polar residues" evidence="1">
    <location>
        <begin position="484"/>
        <end position="493"/>
    </location>
</feature>
<comment type="caution">
    <text evidence="3">The sequence shown here is derived from an EMBL/GenBank/DDBJ whole genome shotgun (WGS) entry which is preliminary data.</text>
</comment>
<feature type="region of interest" description="Disordered" evidence="1">
    <location>
        <begin position="1"/>
        <end position="75"/>
    </location>
</feature>
<organism evidence="3 4">
    <name type="scientific">Ganoderma sinense ZZ0214-1</name>
    <dbReference type="NCBI Taxonomy" id="1077348"/>
    <lineage>
        <taxon>Eukaryota</taxon>
        <taxon>Fungi</taxon>
        <taxon>Dikarya</taxon>
        <taxon>Basidiomycota</taxon>
        <taxon>Agaricomycotina</taxon>
        <taxon>Agaricomycetes</taxon>
        <taxon>Polyporales</taxon>
        <taxon>Polyporaceae</taxon>
        <taxon>Ganoderma</taxon>
    </lineage>
</organism>
<evidence type="ECO:0000256" key="1">
    <source>
        <dbReference type="SAM" id="MobiDB-lite"/>
    </source>
</evidence>
<proteinExistence type="predicted"/>
<feature type="region of interest" description="Disordered" evidence="1">
    <location>
        <begin position="480"/>
        <end position="500"/>
    </location>
</feature>
<keyword evidence="2" id="KW-0472">Membrane</keyword>
<name>A0A2G8S6Q5_9APHY</name>
<accession>A0A2G8S6Q5</accession>
<dbReference type="OrthoDB" id="4179406at2759"/>
<dbReference type="EMBL" id="AYKW01000022">
    <property type="protein sequence ID" value="PIL29459.1"/>
    <property type="molecule type" value="Genomic_DNA"/>
</dbReference>
<feature type="compositionally biased region" description="Low complexity" evidence="1">
    <location>
        <begin position="21"/>
        <end position="48"/>
    </location>
</feature>
<reference evidence="3 4" key="1">
    <citation type="journal article" date="2015" name="Sci. Rep.">
        <title>Chromosome-level genome map provides insights into diverse defense mechanisms in the medicinal fungus Ganoderma sinense.</title>
        <authorList>
            <person name="Zhu Y."/>
            <person name="Xu J."/>
            <person name="Sun C."/>
            <person name="Zhou S."/>
            <person name="Xu H."/>
            <person name="Nelson D.R."/>
            <person name="Qian J."/>
            <person name="Song J."/>
            <person name="Luo H."/>
            <person name="Xiang L."/>
            <person name="Li Y."/>
            <person name="Xu Z."/>
            <person name="Ji A."/>
            <person name="Wang L."/>
            <person name="Lu S."/>
            <person name="Hayward A."/>
            <person name="Sun W."/>
            <person name="Li X."/>
            <person name="Schwartz D.C."/>
            <person name="Wang Y."/>
            <person name="Chen S."/>
        </authorList>
    </citation>
    <scope>NUCLEOTIDE SEQUENCE [LARGE SCALE GENOMIC DNA]</scope>
    <source>
        <strain evidence="3 4">ZZ0214-1</strain>
    </source>
</reference>
<feature type="transmembrane region" description="Helical" evidence="2">
    <location>
        <begin position="141"/>
        <end position="163"/>
    </location>
</feature>